<dbReference type="Proteomes" id="UP001055219">
    <property type="component" value="Unassembled WGS sequence"/>
</dbReference>
<evidence type="ECO:0000256" key="1">
    <source>
        <dbReference type="ARBA" id="ARBA00004123"/>
    </source>
</evidence>
<dbReference type="OrthoDB" id="124041at2759"/>
<dbReference type="PANTHER" id="PTHR13348:SF0">
    <property type="entry name" value="RIBONUCLEASE P PROTEIN SUBUNIT P29"/>
    <property type="match status" value="1"/>
</dbReference>
<sequence length="247" mass="27660">MATNAESAKATRDLLGRAHSPRSVERIYTEKIQHRKLHLRATSPPPSELNTRAARRRKRQAEKDKKKQKPAPLSAREKRRLGLHDIPREGQKYDIYEPLNKLWQGYINEVLGSDVYTGGPNTAAKLASAEFHGAIVKVVRSRCPGRVGIKGVVVRDRKHVLEVVTRKQGVKMVPKEGTTFRVEVQVPGKSAKGTSAEPATELPETTSDDKKPTQGNVFVFDLLGDQLMVRSADRATRKFKAHFLKEL</sequence>
<comment type="subcellular location">
    <subcellularLocation>
        <location evidence="1">Nucleus</location>
    </subcellularLocation>
</comment>
<dbReference type="PIRSF" id="PIRSF027081">
    <property type="entry name" value="RNase_P/MRP_p29_subunit"/>
    <property type="match status" value="1"/>
</dbReference>
<dbReference type="SUPFAM" id="SSF101744">
    <property type="entry name" value="Rof/RNase P subunit-like"/>
    <property type="match status" value="1"/>
</dbReference>
<dbReference type="EMBL" id="JAGIXG020000011">
    <property type="protein sequence ID" value="KAI6782763.1"/>
    <property type="molecule type" value="Genomic_DNA"/>
</dbReference>
<dbReference type="SMART" id="SM00538">
    <property type="entry name" value="POP4"/>
    <property type="match status" value="1"/>
</dbReference>
<dbReference type="AlphaFoldDB" id="A0A9P9Y3Z9"/>
<dbReference type="RefSeq" id="XP_051363619.1">
    <property type="nucleotide sequence ID" value="XM_051504943.1"/>
</dbReference>
<dbReference type="GO" id="GO:0033204">
    <property type="term" value="F:ribonuclease P RNA binding"/>
    <property type="evidence" value="ECO:0007669"/>
    <property type="project" value="InterPro"/>
</dbReference>
<dbReference type="GO" id="GO:0030677">
    <property type="term" value="C:ribonuclease P complex"/>
    <property type="evidence" value="ECO:0007669"/>
    <property type="project" value="InterPro"/>
</dbReference>
<evidence type="ECO:0000256" key="3">
    <source>
        <dbReference type="PIRNR" id="PIRNR027081"/>
    </source>
</evidence>
<keyword evidence="3" id="KW-0819">tRNA processing</keyword>
<dbReference type="InterPro" id="IPR023534">
    <property type="entry name" value="Rof/RNase_P-like"/>
</dbReference>
<dbReference type="GO" id="GO:0005634">
    <property type="term" value="C:nucleus"/>
    <property type="evidence" value="ECO:0007669"/>
    <property type="project" value="UniProtKB-SubCell"/>
</dbReference>
<proteinExistence type="inferred from homology"/>
<dbReference type="InterPro" id="IPR036980">
    <property type="entry name" value="RNase_P/MRP_Rpp29_sf"/>
</dbReference>
<reference evidence="5" key="2">
    <citation type="submission" date="2022-07" db="EMBL/GenBank/DDBJ databases">
        <authorList>
            <person name="Goncalves M.F.M."/>
            <person name="Hilario S."/>
            <person name="Van De Peer Y."/>
            <person name="Esteves A.C."/>
            <person name="Alves A."/>
        </authorList>
    </citation>
    <scope>NUCLEOTIDE SEQUENCE</scope>
    <source>
        <strain evidence="5">MUM 19.33</strain>
    </source>
</reference>
<keyword evidence="6" id="KW-1185">Reference proteome</keyword>
<evidence type="ECO:0000313" key="5">
    <source>
        <dbReference type="EMBL" id="KAI6782763.1"/>
    </source>
</evidence>
<dbReference type="GO" id="GO:0000172">
    <property type="term" value="C:ribonuclease MRP complex"/>
    <property type="evidence" value="ECO:0007669"/>
    <property type="project" value="InterPro"/>
</dbReference>
<dbReference type="Gene3D" id="2.30.30.210">
    <property type="entry name" value="Ribonuclease P/MRP, subunit p29"/>
    <property type="match status" value="1"/>
</dbReference>
<protein>
    <recommendedName>
        <fullName evidence="3">Ribonuclease P protein subunit</fullName>
    </recommendedName>
</protein>
<name>A0A9P9Y3Z9_9HYPO</name>
<dbReference type="PANTHER" id="PTHR13348">
    <property type="entry name" value="RIBONUCLEASE P SUBUNIT P29"/>
    <property type="match status" value="1"/>
</dbReference>
<dbReference type="InterPro" id="IPR002730">
    <property type="entry name" value="Rpp29/RNP1"/>
</dbReference>
<dbReference type="GeneID" id="75827425"/>
<dbReference type="InterPro" id="IPR016848">
    <property type="entry name" value="RNase_P/MRP_Rpp29-subunit"/>
</dbReference>
<feature type="region of interest" description="Disordered" evidence="4">
    <location>
        <begin position="186"/>
        <end position="213"/>
    </location>
</feature>
<comment type="similarity">
    <text evidence="2">Belongs to the eukaryotic/archaeal RNase P protein component 1 family.</text>
</comment>
<dbReference type="GO" id="GO:0001682">
    <property type="term" value="P:tRNA 5'-leader removal"/>
    <property type="evidence" value="ECO:0007669"/>
    <property type="project" value="InterPro"/>
</dbReference>
<feature type="compositionally biased region" description="Basic and acidic residues" evidence="4">
    <location>
        <begin position="9"/>
        <end position="32"/>
    </location>
</feature>
<keyword evidence="3" id="KW-0539">Nucleus</keyword>
<dbReference type="Pfam" id="PF01868">
    <property type="entry name" value="RNase_P-MRP_p29"/>
    <property type="match status" value="1"/>
</dbReference>
<comment type="caution">
    <text evidence="5">The sequence shown here is derived from an EMBL/GenBank/DDBJ whole genome shotgun (WGS) entry which is preliminary data.</text>
</comment>
<organism evidence="5 6">
    <name type="scientific">Emericellopsis cladophorae</name>
    <dbReference type="NCBI Taxonomy" id="2686198"/>
    <lineage>
        <taxon>Eukaryota</taxon>
        <taxon>Fungi</taxon>
        <taxon>Dikarya</taxon>
        <taxon>Ascomycota</taxon>
        <taxon>Pezizomycotina</taxon>
        <taxon>Sordariomycetes</taxon>
        <taxon>Hypocreomycetidae</taxon>
        <taxon>Hypocreales</taxon>
        <taxon>Bionectriaceae</taxon>
        <taxon>Emericellopsis</taxon>
    </lineage>
</organism>
<reference evidence="5" key="1">
    <citation type="journal article" date="2021" name="J Fungi (Basel)">
        <title>Genomic and Metabolomic Analyses of the Marine Fungus Emericellopsis cladophorae: Insights into Saltwater Adaptability Mechanisms and Its Biosynthetic Potential.</title>
        <authorList>
            <person name="Goncalves M.F.M."/>
            <person name="Hilario S."/>
            <person name="Van de Peer Y."/>
            <person name="Esteves A.C."/>
            <person name="Alves A."/>
        </authorList>
    </citation>
    <scope>NUCLEOTIDE SEQUENCE</scope>
    <source>
        <strain evidence="5">MUM 19.33</strain>
    </source>
</reference>
<evidence type="ECO:0000313" key="6">
    <source>
        <dbReference type="Proteomes" id="UP001055219"/>
    </source>
</evidence>
<dbReference type="GO" id="GO:0006364">
    <property type="term" value="P:rRNA processing"/>
    <property type="evidence" value="ECO:0007669"/>
    <property type="project" value="TreeGrafter"/>
</dbReference>
<evidence type="ECO:0000256" key="4">
    <source>
        <dbReference type="SAM" id="MobiDB-lite"/>
    </source>
</evidence>
<gene>
    <name evidence="5" type="ORF">J7T54_000906</name>
</gene>
<accession>A0A9P9Y3Z9</accession>
<feature type="region of interest" description="Disordered" evidence="4">
    <location>
        <begin position="1"/>
        <end position="84"/>
    </location>
</feature>
<evidence type="ECO:0000256" key="2">
    <source>
        <dbReference type="ARBA" id="ARBA00006181"/>
    </source>
</evidence>